<keyword evidence="2" id="KW-0677">Repeat</keyword>
<dbReference type="PANTHER" id="PTHR22889">
    <property type="entry name" value="WD REPEAT-CONTAINING PROTEIN 89"/>
    <property type="match status" value="1"/>
</dbReference>
<evidence type="ECO:0000256" key="1">
    <source>
        <dbReference type="ARBA" id="ARBA00022574"/>
    </source>
</evidence>
<dbReference type="InterPro" id="IPR019775">
    <property type="entry name" value="WD40_repeat_CS"/>
</dbReference>
<dbReference type="PANTHER" id="PTHR22889:SF0">
    <property type="entry name" value="WD REPEAT-CONTAINING PROTEIN 89"/>
    <property type="match status" value="1"/>
</dbReference>
<proteinExistence type="predicted"/>
<dbReference type="InterPro" id="IPR001680">
    <property type="entry name" value="WD40_rpt"/>
</dbReference>
<feature type="repeat" description="WD" evidence="3">
    <location>
        <begin position="149"/>
        <end position="191"/>
    </location>
</feature>
<name>A0A3N4LE07_9PEZI</name>
<evidence type="ECO:0000313" key="5">
    <source>
        <dbReference type="Proteomes" id="UP000267821"/>
    </source>
</evidence>
<protein>
    <submittedName>
        <fullName evidence="4">WD40 repeat-like protein</fullName>
    </submittedName>
</protein>
<feature type="repeat" description="WD" evidence="3">
    <location>
        <begin position="70"/>
        <end position="96"/>
    </location>
</feature>
<dbReference type="SMART" id="SM00320">
    <property type="entry name" value="WD40"/>
    <property type="match status" value="3"/>
</dbReference>
<dbReference type="InterPro" id="IPR036322">
    <property type="entry name" value="WD40_repeat_dom_sf"/>
</dbReference>
<keyword evidence="1 3" id="KW-0853">WD repeat</keyword>
<sequence>MPQIFNPVLSNNLSTPQGTYIYEIVPQGPSNLAAISSTDSLHIFNASTLQLLTTIPSIHADGATCLKALDTNVLVTAGRDGHVKIWDARSGKQSGKLAFEKYPARGKPFLSLAVSKGYNAIAAGEELVDHLASVIIWDLRDSAVSRHYTESHNDDVTELQFDTVNLSLLLSGSTDGLVNIYDLKQAKKDIRDADDDEALFQVINHGSSVHRAGFLRSTASWVEDMDIYALSHDEILTVYPLNDPNTVDTDTSPILEEEESEEKGIWGDMRQKLGCEYVMTLLSETAGRGGTLVVGSHQQQWVDLMPFENHWGGETKGRMSGWRIDAERGIRLAGGHGEEVVRCIHVIQETRTIYTGGEDGLVKVWRGPA</sequence>
<dbReference type="Gene3D" id="2.130.10.10">
    <property type="entry name" value="YVTN repeat-like/Quinoprotein amine dehydrogenase"/>
    <property type="match status" value="2"/>
</dbReference>
<keyword evidence="5" id="KW-1185">Reference proteome</keyword>
<dbReference type="InterPro" id="IPR039328">
    <property type="entry name" value="WDR89"/>
</dbReference>
<evidence type="ECO:0000256" key="3">
    <source>
        <dbReference type="PROSITE-ProRule" id="PRU00221"/>
    </source>
</evidence>
<dbReference type="FunCoup" id="A0A3N4LE07">
    <property type="interactions" value="707"/>
</dbReference>
<dbReference type="SUPFAM" id="SSF50978">
    <property type="entry name" value="WD40 repeat-like"/>
    <property type="match status" value="1"/>
</dbReference>
<evidence type="ECO:0000313" key="4">
    <source>
        <dbReference type="EMBL" id="RPB19702.1"/>
    </source>
</evidence>
<dbReference type="STRING" id="1051890.A0A3N4LE07"/>
<evidence type="ECO:0000256" key="2">
    <source>
        <dbReference type="ARBA" id="ARBA00022737"/>
    </source>
</evidence>
<dbReference type="OrthoDB" id="25131at2759"/>
<organism evidence="4 5">
    <name type="scientific">Terfezia boudieri ATCC MYA-4762</name>
    <dbReference type="NCBI Taxonomy" id="1051890"/>
    <lineage>
        <taxon>Eukaryota</taxon>
        <taxon>Fungi</taxon>
        <taxon>Dikarya</taxon>
        <taxon>Ascomycota</taxon>
        <taxon>Pezizomycotina</taxon>
        <taxon>Pezizomycetes</taxon>
        <taxon>Pezizales</taxon>
        <taxon>Pezizaceae</taxon>
        <taxon>Terfezia</taxon>
    </lineage>
</organism>
<dbReference type="AlphaFoldDB" id="A0A3N4LE07"/>
<dbReference type="InterPro" id="IPR015943">
    <property type="entry name" value="WD40/YVTN_repeat-like_dom_sf"/>
</dbReference>
<dbReference type="Proteomes" id="UP000267821">
    <property type="component" value="Unassembled WGS sequence"/>
</dbReference>
<reference evidence="4 5" key="1">
    <citation type="journal article" date="2018" name="Nat. Ecol. Evol.">
        <title>Pezizomycetes genomes reveal the molecular basis of ectomycorrhizal truffle lifestyle.</title>
        <authorList>
            <person name="Murat C."/>
            <person name="Payen T."/>
            <person name="Noel B."/>
            <person name="Kuo A."/>
            <person name="Morin E."/>
            <person name="Chen J."/>
            <person name="Kohler A."/>
            <person name="Krizsan K."/>
            <person name="Balestrini R."/>
            <person name="Da Silva C."/>
            <person name="Montanini B."/>
            <person name="Hainaut M."/>
            <person name="Levati E."/>
            <person name="Barry K.W."/>
            <person name="Belfiori B."/>
            <person name="Cichocki N."/>
            <person name="Clum A."/>
            <person name="Dockter R.B."/>
            <person name="Fauchery L."/>
            <person name="Guy J."/>
            <person name="Iotti M."/>
            <person name="Le Tacon F."/>
            <person name="Lindquist E.A."/>
            <person name="Lipzen A."/>
            <person name="Malagnac F."/>
            <person name="Mello A."/>
            <person name="Molinier V."/>
            <person name="Miyauchi S."/>
            <person name="Poulain J."/>
            <person name="Riccioni C."/>
            <person name="Rubini A."/>
            <person name="Sitrit Y."/>
            <person name="Splivallo R."/>
            <person name="Traeger S."/>
            <person name="Wang M."/>
            <person name="Zifcakova L."/>
            <person name="Wipf D."/>
            <person name="Zambonelli A."/>
            <person name="Paolocci F."/>
            <person name="Nowrousian M."/>
            <person name="Ottonello S."/>
            <person name="Baldrian P."/>
            <person name="Spatafora J.W."/>
            <person name="Henrissat B."/>
            <person name="Nagy L.G."/>
            <person name="Aury J.M."/>
            <person name="Wincker P."/>
            <person name="Grigoriev I.V."/>
            <person name="Bonfante P."/>
            <person name="Martin F.M."/>
        </authorList>
    </citation>
    <scope>NUCLEOTIDE SEQUENCE [LARGE SCALE GENOMIC DNA]</scope>
    <source>
        <strain evidence="4 5">ATCC MYA-4762</strain>
    </source>
</reference>
<dbReference type="Pfam" id="PF00400">
    <property type="entry name" value="WD40"/>
    <property type="match status" value="3"/>
</dbReference>
<gene>
    <name evidence="4" type="ORF">L211DRAFT_814031</name>
</gene>
<dbReference type="PROSITE" id="PS50082">
    <property type="entry name" value="WD_REPEATS_2"/>
    <property type="match status" value="2"/>
</dbReference>
<dbReference type="InParanoid" id="A0A3N4LE07"/>
<accession>A0A3N4LE07</accession>
<dbReference type="EMBL" id="ML121585">
    <property type="protein sequence ID" value="RPB19702.1"/>
    <property type="molecule type" value="Genomic_DNA"/>
</dbReference>
<dbReference type="PROSITE" id="PS00678">
    <property type="entry name" value="WD_REPEATS_1"/>
    <property type="match status" value="1"/>
</dbReference>